<dbReference type="InterPro" id="IPR018170">
    <property type="entry name" value="Aldo/ket_reductase_CS"/>
</dbReference>
<gene>
    <name evidence="9" type="ORF">IAB75_08615</name>
</gene>
<feature type="active site" description="Proton donor" evidence="5">
    <location>
        <position position="48"/>
    </location>
</feature>
<evidence type="ECO:0000256" key="7">
    <source>
        <dbReference type="PIRSR" id="PIRSR000097-3"/>
    </source>
</evidence>
<dbReference type="Proteomes" id="UP000725002">
    <property type="component" value="Unassembled WGS sequence"/>
</dbReference>
<comment type="caution">
    <text evidence="9">The sequence shown here is derived from an EMBL/GenBank/DDBJ whole genome shotgun (WGS) entry which is preliminary data.</text>
</comment>
<protein>
    <submittedName>
        <fullName evidence="9">Aldo/keto reductase</fullName>
    </submittedName>
</protein>
<dbReference type="InterPro" id="IPR036812">
    <property type="entry name" value="NAD(P)_OxRdtase_dom_sf"/>
</dbReference>
<sequence length="281" mass="32633">MNSIILSNGVRMPNMGIGTNWMKYKELKTVMEAGFSAGFRAIDTARDYGNEPVVGQVFHDILKESGGKYRREDFFLTTKIGNGQQIRGKIGEEIDRSLKNLKTDYIDLWLMHWPYPGYYERTWHEMEKVYESGKVRAIGVANYDVRHFERLLSSGVGTVPMVNQFEYHPLRTAGNLVGYMRSKGIRIQSYAPLCRLVTPLRESQFLKDLCQKYNKSLGQIILRWHVQQGDDMPVFKSYRPSRFAENIDVFDFSLTEDEFEQISSLNQDYKYHIESVNCPGY</sequence>
<accession>A0A940DYQ0</accession>
<reference evidence="9" key="2">
    <citation type="journal article" date="2021" name="PeerJ">
        <title>Extensive microbial diversity within the chicken gut microbiome revealed by metagenomics and culture.</title>
        <authorList>
            <person name="Gilroy R."/>
            <person name="Ravi A."/>
            <person name="Getino M."/>
            <person name="Pursley I."/>
            <person name="Horton D.L."/>
            <person name="Alikhan N.F."/>
            <person name="Baker D."/>
            <person name="Gharbi K."/>
            <person name="Hall N."/>
            <person name="Watson M."/>
            <person name="Adriaenssens E.M."/>
            <person name="Foster-Nyarko E."/>
            <person name="Jarju S."/>
            <person name="Secka A."/>
            <person name="Antonio M."/>
            <person name="Oren A."/>
            <person name="Chaudhuri R.R."/>
            <person name="La Ragione R."/>
            <person name="Hildebrand F."/>
            <person name="Pallen M.J."/>
        </authorList>
    </citation>
    <scope>NUCLEOTIDE SEQUENCE</scope>
    <source>
        <strain evidence="9">G3-8215</strain>
    </source>
</reference>
<dbReference type="PRINTS" id="PR00069">
    <property type="entry name" value="ALDKETRDTASE"/>
</dbReference>
<feature type="binding site" evidence="6">
    <location>
        <position position="112"/>
    </location>
    <ligand>
        <name>substrate</name>
    </ligand>
</feature>
<keyword evidence="3" id="KW-0560">Oxidoreductase</keyword>
<dbReference type="PROSITE" id="PS00798">
    <property type="entry name" value="ALDOKETO_REDUCTASE_1"/>
    <property type="match status" value="1"/>
</dbReference>
<dbReference type="PIRSF" id="PIRSF000097">
    <property type="entry name" value="AKR"/>
    <property type="match status" value="1"/>
</dbReference>
<dbReference type="InterPro" id="IPR020471">
    <property type="entry name" value="AKR"/>
</dbReference>
<dbReference type="CDD" id="cd19071">
    <property type="entry name" value="AKR_AKR1-5-like"/>
    <property type="match status" value="1"/>
</dbReference>
<evidence type="ECO:0000256" key="1">
    <source>
        <dbReference type="ARBA" id="ARBA00007905"/>
    </source>
</evidence>
<evidence type="ECO:0000256" key="3">
    <source>
        <dbReference type="ARBA" id="ARBA00023002"/>
    </source>
</evidence>
<dbReference type="SUPFAM" id="SSF51430">
    <property type="entry name" value="NAD(P)-linked oxidoreductase"/>
    <property type="match status" value="1"/>
</dbReference>
<comment type="catalytic activity">
    <reaction evidence="4">
        <text>hydroxyacetone + NADP(+) = methylglyoxal + NADPH + H(+)</text>
        <dbReference type="Rhea" id="RHEA:27986"/>
        <dbReference type="ChEBI" id="CHEBI:15378"/>
        <dbReference type="ChEBI" id="CHEBI:17158"/>
        <dbReference type="ChEBI" id="CHEBI:27957"/>
        <dbReference type="ChEBI" id="CHEBI:57783"/>
        <dbReference type="ChEBI" id="CHEBI:58349"/>
    </reaction>
</comment>
<comment type="similarity">
    <text evidence="1">Belongs to the aldo/keto reductase family.</text>
</comment>
<dbReference type="InterPro" id="IPR023210">
    <property type="entry name" value="NADP_OxRdtase_dom"/>
</dbReference>
<evidence type="ECO:0000256" key="2">
    <source>
        <dbReference type="ARBA" id="ARBA00022857"/>
    </source>
</evidence>
<dbReference type="AlphaFoldDB" id="A0A940DYQ0"/>
<evidence type="ECO:0000256" key="4">
    <source>
        <dbReference type="ARBA" id="ARBA00049445"/>
    </source>
</evidence>
<organism evidence="9 10">
    <name type="scientific">Candidatus Cryptobacteroides avicola</name>
    <dbReference type="NCBI Taxonomy" id="2840757"/>
    <lineage>
        <taxon>Bacteria</taxon>
        <taxon>Pseudomonadati</taxon>
        <taxon>Bacteroidota</taxon>
        <taxon>Bacteroidia</taxon>
        <taxon>Bacteroidales</taxon>
        <taxon>Candidatus Cryptobacteroides</taxon>
    </lineage>
</organism>
<feature type="domain" description="NADP-dependent oxidoreductase" evidence="8">
    <location>
        <begin position="16"/>
        <end position="266"/>
    </location>
</feature>
<evidence type="ECO:0000256" key="6">
    <source>
        <dbReference type="PIRSR" id="PIRSR000097-2"/>
    </source>
</evidence>
<dbReference type="GO" id="GO:0016616">
    <property type="term" value="F:oxidoreductase activity, acting on the CH-OH group of donors, NAD or NADP as acceptor"/>
    <property type="evidence" value="ECO:0007669"/>
    <property type="project" value="UniProtKB-ARBA"/>
</dbReference>
<proteinExistence type="inferred from homology"/>
<evidence type="ECO:0000259" key="8">
    <source>
        <dbReference type="Pfam" id="PF00248"/>
    </source>
</evidence>
<keyword evidence="2" id="KW-0521">NADP</keyword>
<name>A0A940DYQ0_9BACT</name>
<evidence type="ECO:0000256" key="5">
    <source>
        <dbReference type="PIRSR" id="PIRSR000097-1"/>
    </source>
</evidence>
<dbReference type="FunFam" id="3.20.20.100:FF:000002">
    <property type="entry name" value="2,5-diketo-D-gluconic acid reductase A"/>
    <property type="match status" value="1"/>
</dbReference>
<reference evidence="9" key="1">
    <citation type="submission" date="2020-10" db="EMBL/GenBank/DDBJ databases">
        <authorList>
            <person name="Gilroy R."/>
        </authorList>
    </citation>
    <scope>NUCLEOTIDE SEQUENCE</scope>
    <source>
        <strain evidence="9">G3-8215</strain>
    </source>
</reference>
<feature type="site" description="Lowers pKa of active site Tyr" evidence="7">
    <location>
        <position position="79"/>
    </location>
</feature>
<dbReference type="PANTHER" id="PTHR43827">
    <property type="entry name" value="2,5-DIKETO-D-GLUCONIC ACID REDUCTASE"/>
    <property type="match status" value="1"/>
</dbReference>
<evidence type="ECO:0000313" key="9">
    <source>
        <dbReference type="EMBL" id="MBO8484158.1"/>
    </source>
</evidence>
<evidence type="ECO:0000313" key="10">
    <source>
        <dbReference type="Proteomes" id="UP000725002"/>
    </source>
</evidence>
<dbReference type="Pfam" id="PF00248">
    <property type="entry name" value="Aldo_ket_red"/>
    <property type="match status" value="1"/>
</dbReference>
<dbReference type="EMBL" id="JADILV010000058">
    <property type="protein sequence ID" value="MBO8484158.1"/>
    <property type="molecule type" value="Genomic_DNA"/>
</dbReference>
<dbReference type="PANTHER" id="PTHR43827:SF3">
    <property type="entry name" value="NADP-DEPENDENT OXIDOREDUCTASE DOMAIN-CONTAINING PROTEIN"/>
    <property type="match status" value="1"/>
</dbReference>
<dbReference type="Gene3D" id="3.20.20.100">
    <property type="entry name" value="NADP-dependent oxidoreductase domain"/>
    <property type="match status" value="1"/>
</dbReference>